<dbReference type="EMBL" id="CCND01000045">
    <property type="protein sequence ID" value="CDX61996.1"/>
    <property type="molecule type" value="Genomic_DNA"/>
</dbReference>
<gene>
    <name evidence="3" type="ORF">MPL1032_50141</name>
</gene>
<accession>A0A0K2W648</accession>
<feature type="chain" id="PRO_5005490007" evidence="1">
    <location>
        <begin position="25"/>
        <end position="329"/>
    </location>
</feature>
<dbReference type="GO" id="GO:0016787">
    <property type="term" value="F:hydrolase activity"/>
    <property type="evidence" value="ECO:0007669"/>
    <property type="project" value="UniProtKB-KW"/>
</dbReference>
<dbReference type="AlphaFoldDB" id="A0A0K2W648"/>
<dbReference type="Pfam" id="PF07486">
    <property type="entry name" value="Hydrolase_2"/>
    <property type="match status" value="1"/>
</dbReference>
<feature type="domain" description="Cell wall hydrolase SleB" evidence="2">
    <location>
        <begin position="75"/>
        <end position="172"/>
    </location>
</feature>
<sequence>MVIATRWKTPLLLIGIVTSPLLLAGCSQTTSSHGMSVSGLTNALTPSFLTTRTSHSPKDKECLQRAMFFESNRSSRDGMIAVGTVVMNRLRSGQHGNTICEVVGERGQFAPGVMTRPMNSRALPDVEEAADAVLRGERKAKLKNTMYFHTAGLHFPYKNMHYTMVAGGNAFYEKRGRNWQPLPDEPMVAMASEKSQKIDPTAPVLVASAEPVVKTIVRQDPAKQAAMSAAEPTLPAKAAIVPAEETYVTAAAASSQKSGRLAQKPTVVAMQEPMAEPDASRFGGTLKGRYITSVPRATQEAAMGFQSTPENTDAIGAMIVSQDRPLETN</sequence>
<proteinExistence type="predicted"/>
<protein>
    <submittedName>
        <fullName evidence="3">Cell wall hydrolase SleB</fullName>
    </submittedName>
</protein>
<dbReference type="Gene3D" id="1.10.10.2520">
    <property type="entry name" value="Cell wall hydrolase SleB, domain 1"/>
    <property type="match status" value="1"/>
</dbReference>
<keyword evidence="1" id="KW-0732">Signal</keyword>
<evidence type="ECO:0000256" key="1">
    <source>
        <dbReference type="SAM" id="SignalP"/>
    </source>
</evidence>
<evidence type="ECO:0000313" key="3">
    <source>
        <dbReference type="EMBL" id="CDX61996.1"/>
    </source>
</evidence>
<dbReference type="PROSITE" id="PS51257">
    <property type="entry name" value="PROKAR_LIPOPROTEIN"/>
    <property type="match status" value="1"/>
</dbReference>
<organism evidence="3 4">
    <name type="scientific">Mesorhizobium plurifarium</name>
    <dbReference type="NCBI Taxonomy" id="69974"/>
    <lineage>
        <taxon>Bacteria</taxon>
        <taxon>Pseudomonadati</taxon>
        <taxon>Pseudomonadota</taxon>
        <taxon>Alphaproteobacteria</taxon>
        <taxon>Hyphomicrobiales</taxon>
        <taxon>Phyllobacteriaceae</taxon>
        <taxon>Mesorhizobium</taxon>
    </lineage>
</organism>
<evidence type="ECO:0000313" key="4">
    <source>
        <dbReference type="Proteomes" id="UP000182888"/>
    </source>
</evidence>
<dbReference type="Proteomes" id="UP000182888">
    <property type="component" value="Unassembled WGS sequence"/>
</dbReference>
<name>A0A0K2W648_MESPL</name>
<dbReference type="InterPro" id="IPR042047">
    <property type="entry name" value="SleB_dom1"/>
</dbReference>
<feature type="signal peptide" evidence="1">
    <location>
        <begin position="1"/>
        <end position="24"/>
    </location>
</feature>
<evidence type="ECO:0000259" key="2">
    <source>
        <dbReference type="Pfam" id="PF07486"/>
    </source>
</evidence>
<dbReference type="InterPro" id="IPR011105">
    <property type="entry name" value="Cell_wall_hydrolase_SleB"/>
</dbReference>
<keyword evidence="3" id="KW-0378">Hydrolase</keyword>
<reference evidence="4" key="1">
    <citation type="submission" date="2014-08" db="EMBL/GenBank/DDBJ databases">
        <authorList>
            <person name="Edwards T."/>
        </authorList>
    </citation>
    <scope>NUCLEOTIDE SEQUENCE [LARGE SCALE GENOMIC DNA]</scope>
</reference>